<keyword evidence="5 9" id="KW-0371">Homeobox</keyword>
<dbReference type="Gene3D" id="1.10.10.60">
    <property type="entry name" value="Homeodomain-like"/>
    <property type="match status" value="1"/>
</dbReference>
<proteinExistence type="inferred from homology"/>
<dbReference type="Pfam" id="PF03792">
    <property type="entry name" value="PBC"/>
    <property type="match status" value="1"/>
</dbReference>
<evidence type="ECO:0000313" key="14">
    <source>
        <dbReference type="Proteomes" id="UP000786811"/>
    </source>
</evidence>
<protein>
    <recommendedName>
        <fullName evidence="8">Homeobox protein extradenticle</fullName>
    </recommendedName>
</protein>
<dbReference type="GO" id="GO:0000981">
    <property type="term" value="F:DNA-binding transcription factor activity, RNA polymerase II-specific"/>
    <property type="evidence" value="ECO:0007669"/>
    <property type="project" value="InterPro"/>
</dbReference>
<dbReference type="GO" id="GO:0009887">
    <property type="term" value="P:animal organ morphogenesis"/>
    <property type="evidence" value="ECO:0007669"/>
    <property type="project" value="UniProtKB-ARBA"/>
</dbReference>
<dbReference type="GO" id="GO:0005634">
    <property type="term" value="C:nucleus"/>
    <property type="evidence" value="ECO:0007669"/>
    <property type="project" value="UniProtKB-SubCell"/>
</dbReference>
<comment type="caution">
    <text evidence="13">The sequence shown here is derived from an EMBL/GenBank/DDBJ whole genome shotgun (WGS) entry which is preliminary data.</text>
</comment>
<keyword evidence="14" id="KW-1185">Reference proteome</keyword>
<evidence type="ECO:0000256" key="2">
    <source>
        <dbReference type="ARBA" id="ARBA00007601"/>
    </source>
</evidence>
<dbReference type="PROSITE" id="PS00027">
    <property type="entry name" value="HOMEOBOX_1"/>
    <property type="match status" value="1"/>
</dbReference>
<dbReference type="FunFam" id="1.10.10.60:FF:000008">
    <property type="entry name" value="Pre-B-cell leukemia transcription factor 1"/>
    <property type="match status" value="1"/>
</dbReference>
<dbReference type="GO" id="GO:0042659">
    <property type="term" value="P:regulation of cell fate specification"/>
    <property type="evidence" value="ECO:0007669"/>
    <property type="project" value="UniProtKB-ARBA"/>
</dbReference>
<dbReference type="EMBL" id="CAJNRD030001114">
    <property type="protein sequence ID" value="CAG5073948.1"/>
    <property type="molecule type" value="Genomic_DNA"/>
</dbReference>
<dbReference type="SMART" id="SM00389">
    <property type="entry name" value="HOX"/>
    <property type="match status" value="1"/>
</dbReference>
<evidence type="ECO:0000256" key="4">
    <source>
        <dbReference type="ARBA" id="ARBA00023125"/>
    </source>
</evidence>
<feature type="region of interest" description="Disordered" evidence="10">
    <location>
        <begin position="1"/>
        <end position="21"/>
    </location>
</feature>
<accession>A0A8J2EFT9</accession>
<evidence type="ECO:0000256" key="3">
    <source>
        <dbReference type="ARBA" id="ARBA00023015"/>
    </source>
</evidence>
<evidence type="ECO:0000256" key="7">
    <source>
        <dbReference type="ARBA" id="ARBA00023242"/>
    </source>
</evidence>
<keyword evidence="4 9" id="KW-0238">DNA-binding</keyword>
<sequence>MSQPRESNLGPMGENVQNTGGYSMIPISSSSQSPHQTIDVWDIILSQLASSPSENWDDMLVRKQELDAHIMKPTLFSVLCEFKGRKGSPLRSIQEPPPDPQLIRLDHMLKAEGITDEKVGAVSEAGTDSIENAEYRTKLAQIRQYYYEQLDKYNQSLTDFTSHVVTLLRQHNSIRPITAEEVDNMSQIIRRKFSSIQIQLKQIICEAVMLLKSRFLDARRKRRNFSKQASDVLNEYFYEHLSNPYPSDDDKEELARQCGITVSQVSNWFGNKRIRYKKNMGKAQEEANMYAAKKAAAKSYNVPQRTSTSAVSPVPSTSSQNLTGYDVRGHGNNFGLQPYNDPSMGYNMTHQSKGLVPEPRWVPRETIPEFPILQNSPDSDSDSRENEKRPRLQV</sequence>
<comment type="subcellular location">
    <subcellularLocation>
        <location evidence="1 9">Nucleus</location>
    </subcellularLocation>
</comment>
<dbReference type="PROSITE" id="PS50071">
    <property type="entry name" value="HOMEOBOX_2"/>
    <property type="match status" value="1"/>
</dbReference>
<evidence type="ECO:0000256" key="8">
    <source>
        <dbReference type="ARBA" id="ARBA00069231"/>
    </source>
</evidence>
<evidence type="ECO:0000259" key="11">
    <source>
        <dbReference type="PROSITE" id="PS50071"/>
    </source>
</evidence>
<dbReference type="InterPro" id="IPR008422">
    <property type="entry name" value="KN_HD"/>
</dbReference>
<dbReference type="AlphaFoldDB" id="A0A8J2EFT9"/>
<dbReference type="PANTHER" id="PTHR11850">
    <property type="entry name" value="HOMEOBOX PROTEIN TRANSCRIPTION FACTORS"/>
    <property type="match status" value="1"/>
</dbReference>
<keyword evidence="6" id="KW-0804">Transcription</keyword>
<dbReference type="InterPro" id="IPR001356">
    <property type="entry name" value="HD"/>
</dbReference>
<dbReference type="GO" id="GO:0000987">
    <property type="term" value="F:cis-regulatory region sequence-specific DNA binding"/>
    <property type="evidence" value="ECO:0007669"/>
    <property type="project" value="UniProtKB-ARBA"/>
</dbReference>
<dbReference type="Pfam" id="PF05920">
    <property type="entry name" value="Homeobox_KN"/>
    <property type="match status" value="1"/>
</dbReference>
<dbReference type="InterPro" id="IPR017970">
    <property type="entry name" value="Homeobox_CS"/>
</dbReference>
<dbReference type="InterPro" id="IPR050224">
    <property type="entry name" value="TALE_homeobox"/>
</dbReference>
<reference evidence="13" key="1">
    <citation type="submission" date="2021-04" db="EMBL/GenBank/DDBJ databases">
        <authorList>
            <person name="Chebbi M.A.C M."/>
        </authorList>
    </citation>
    <scope>NUCLEOTIDE SEQUENCE</scope>
</reference>
<feature type="region of interest" description="Disordered" evidence="10">
    <location>
        <begin position="303"/>
        <end position="322"/>
    </location>
</feature>
<dbReference type="CDD" id="cd00086">
    <property type="entry name" value="homeodomain"/>
    <property type="match status" value="1"/>
</dbReference>
<dbReference type="InterPro" id="IPR009057">
    <property type="entry name" value="Homeodomain-like_sf"/>
</dbReference>
<feature type="region of interest" description="Disordered" evidence="10">
    <location>
        <begin position="348"/>
        <end position="394"/>
    </location>
</feature>
<feature type="compositionally biased region" description="Basic and acidic residues" evidence="10">
    <location>
        <begin position="381"/>
        <end position="394"/>
    </location>
</feature>
<dbReference type="Proteomes" id="UP000786811">
    <property type="component" value="Unassembled WGS sequence"/>
</dbReference>
<dbReference type="GO" id="GO:0048646">
    <property type="term" value="P:anatomical structure formation involved in morphogenesis"/>
    <property type="evidence" value="ECO:0007669"/>
    <property type="project" value="UniProtKB-ARBA"/>
</dbReference>
<keyword evidence="7 9" id="KW-0539">Nucleus</keyword>
<dbReference type="OrthoDB" id="4187154at2759"/>
<keyword evidence="3" id="KW-0805">Transcription regulation</keyword>
<dbReference type="PROSITE" id="PS51978">
    <property type="entry name" value="PBC"/>
    <property type="match status" value="1"/>
</dbReference>
<evidence type="ECO:0000256" key="9">
    <source>
        <dbReference type="PROSITE-ProRule" id="PRU00108"/>
    </source>
</evidence>
<feature type="DNA-binding region" description="Homeobox" evidence="9">
    <location>
        <begin position="218"/>
        <end position="280"/>
    </location>
</feature>
<evidence type="ECO:0000256" key="6">
    <source>
        <dbReference type="ARBA" id="ARBA00023163"/>
    </source>
</evidence>
<dbReference type="InterPro" id="IPR005542">
    <property type="entry name" value="PBX_PBC_dom"/>
</dbReference>
<feature type="compositionally biased region" description="Low complexity" evidence="10">
    <location>
        <begin position="306"/>
        <end position="319"/>
    </location>
</feature>
<organism evidence="13 14">
    <name type="scientific">Cotesia congregata</name>
    <name type="common">Parasitoid wasp</name>
    <name type="synonym">Apanteles congregatus</name>
    <dbReference type="NCBI Taxonomy" id="51543"/>
    <lineage>
        <taxon>Eukaryota</taxon>
        <taxon>Metazoa</taxon>
        <taxon>Ecdysozoa</taxon>
        <taxon>Arthropoda</taxon>
        <taxon>Hexapoda</taxon>
        <taxon>Insecta</taxon>
        <taxon>Pterygota</taxon>
        <taxon>Neoptera</taxon>
        <taxon>Endopterygota</taxon>
        <taxon>Hymenoptera</taxon>
        <taxon>Apocrita</taxon>
        <taxon>Ichneumonoidea</taxon>
        <taxon>Braconidae</taxon>
        <taxon>Microgastrinae</taxon>
        <taxon>Cotesia</taxon>
    </lineage>
</organism>
<dbReference type="SUPFAM" id="SSF46689">
    <property type="entry name" value="Homeodomain-like"/>
    <property type="match status" value="1"/>
</dbReference>
<feature type="domain" description="PBC" evidence="12">
    <location>
        <begin position="32"/>
        <end position="217"/>
    </location>
</feature>
<gene>
    <name evidence="13" type="ORF">HICCMSTLAB_LOCUS720</name>
</gene>
<name>A0A8J2EFT9_COTCN</name>
<evidence type="ECO:0000259" key="12">
    <source>
        <dbReference type="PROSITE" id="PS51978"/>
    </source>
</evidence>
<evidence type="ECO:0000256" key="1">
    <source>
        <dbReference type="ARBA" id="ARBA00004123"/>
    </source>
</evidence>
<feature type="domain" description="Homeobox" evidence="11">
    <location>
        <begin position="216"/>
        <end position="279"/>
    </location>
</feature>
<comment type="similarity">
    <text evidence="2">Belongs to the TALE/PBX homeobox family.</text>
</comment>
<evidence type="ECO:0000256" key="10">
    <source>
        <dbReference type="SAM" id="MobiDB-lite"/>
    </source>
</evidence>
<dbReference type="GO" id="GO:0001654">
    <property type="term" value="P:eye development"/>
    <property type="evidence" value="ECO:0007669"/>
    <property type="project" value="UniProtKB-ARBA"/>
</dbReference>
<evidence type="ECO:0000313" key="13">
    <source>
        <dbReference type="EMBL" id="CAG5073948.1"/>
    </source>
</evidence>
<evidence type="ECO:0000256" key="5">
    <source>
        <dbReference type="ARBA" id="ARBA00023155"/>
    </source>
</evidence>